<dbReference type="RefSeq" id="WP_092634094.1">
    <property type="nucleotide sequence ID" value="NZ_FNQT01000002.1"/>
</dbReference>
<evidence type="ECO:0000313" key="2">
    <source>
        <dbReference type="Proteomes" id="UP000236755"/>
    </source>
</evidence>
<protein>
    <submittedName>
        <fullName evidence="1">Uncharacterized protein</fullName>
    </submittedName>
</protein>
<accession>A0A1H3YF00</accession>
<dbReference type="STRING" id="555874.SAMN04488065_1806"/>
<keyword evidence="2" id="KW-1185">Reference proteome</keyword>
<gene>
    <name evidence="1" type="ORF">SAMN04488065_1806</name>
</gene>
<dbReference type="EMBL" id="FNQT01000002">
    <property type="protein sequence ID" value="SEA09498.1"/>
    <property type="molecule type" value="Genomic_DNA"/>
</dbReference>
<name>A0A1H3YF00_9EURY</name>
<dbReference type="Proteomes" id="UP000236755">
    <property type="component" value="Unassembled WGS sequence"/>
</dbReference>
<organism evidence="1 2">
    <name type="scientific">Haloplanus vescus</name>
    <dbReference type="NCBI Taxonomy" id="555874"/>
    <lineage>
        <taxon>Archaea</taxon>
        <taxon>Methanobacteriati</taxon>
        <taxon>Methanobacteriota</taxon>
        <taxon>Stenosarchaea group</taxon>
        <taxon>Halobacteria</taxon>
        <taxon>Halobacteriales</taxon>
        <taxon>Haloferacaceae</taxon>
        <taxon>Haloplanus</taxon>
    </lineage>
</organism>
<dbReference type="OrthoDB" id="326898at2157"/>
<reference evidence="1 2" key="1">
    <citation type="submission" date="2016-10" db="EMBL/GenBank/DDBJ databases">
        <authorList>
            <person name="de Groot N.N."/>
        </authorList>
    </citation>
    <scope>NUCLEOTIDE SEQUENCE [LARGE SCALE GENOMIC DNA]</scope>
    <source>
        <strain evidence="1 2">CGMCC 1.8712</strain>
    </source>
</reference>
<evidence type="ECO:0000313" key="1">
    <source>
        <dbReference type="EMBL" id="SEA09498.1"/>
    </source>
</evidence>
<proteinExistence type="predicted"/>
<dbReference type="AlphaFoldDB" id="A0A1H3YF00"/>
<sequence length="324" mass="34381">MASSPIPSLDSEQGADSLDEALAVPDATVAIVGPPFAGREATLDRAADTLDGATRIRAGPDAPVGPSPLDGPTILDDCHHGYAHHVGGFDPLDDFLDRLASASGRTVTSWNRYSWNYLDAVRNVGNAFGHVFSLASLSADGVAEVLRSTTDAWPAFEYATDGDASPFTSVEYRPPIPNREVTLQLPTVDVDYVTSWLRGGESPSPETLVFQRLARLTGGNPGVVAAAWEASVAGRESITPDDIALPVDRGFDVDDDAARVLGILVSKESVSRTELAAATTGVSLDRTLGWLASHGFVVDADPVRLHPGSLPSALSSLERRRWLW</sequence>